<dbReference type="SUPFAM" id="SSF56003">
    <property type="entry name" value="Molybdenum cofactor-binding domain"/>
    <property type="match status" value="1"/>
</dbReference>
<comment type="caution">
    <text evidence="15">The sequence shown here is derived from an EMBL/GenBank/DDBJ whole genome shotgun (WGS) entry which is preliminary data.</text>
</comment>
<dbReference type="GO" id="GO:0030151">
    <property type="term" value="F:molybdenum ion binding"/>
    <property type="evidence" value="ECO:0007669"/>
    <property type="project" value="InterPro"/>
</dbReference>
<dbReference type="InterPro" id="IPR037165">
    <property type="entry name" value="AldOxase/xan_DH_Mopterin-bd_sf"/>
</dbReference>
<feature type="region of interest" description="Disordered" evidence="12">
    <location>
        <begin position="1"/>
        <end position="25"/>
    </location>
</feature>
<dbReference type="FunFam" id="3.30.365.10:FF:000002">
    <property type="entry name" value="Xanthine dehydrogenase oxidase"/>
    <property type="match status" value="1"/>
</dbReference>
<dbReference type="InterPro" id="IPR000674">
    <property type="entry name" value="Ald_Oxase/Xan_DH_a/b"/>
</dbReference>
<dbReference type="RefSeq" id="WP_146799266.1">
    <property type="nucleotide sequence ID" value="NZ_VOLP01000010.1"/>
</dbReference>
<dbReference type="Proteomes" id="UP000321917">
    <property type="component" value="Unassembled WGS sequence"/>
</dbReference>
<keyword evidence="16" id="KW-1185">Reference proteome</keyword>
<accession>A0A5C6QLL5</accession>
<dbReference type="InterPro" id="IPR036856">
    <property type="entry name" value="Ald_Oxase/Xan_DH_a/b_sf"/>
</dbReference>
<evidence type="ECO:0000256" key="6">
    <source>
        <dbReference type="ARBA" id="ARBA00022723"/>
    </source>
</evidence>
<evidence type="ECO:0000256" key="9">
    <source>
        <dbReference type="ARBA" id="ARBA00023014"/>
    </source>
</evidence>
<dbReference type="EC" id="1.17.1.4" evidence="15"/>
<dbReference type="Pfam" id="PF20256">
    <property type="entry name" value="MoCoBD_2"/>
    <property type="match status" value="1"/>
</dbReference>
<protein>
    <submittedName>
        <fullName evidence="15">Xanthine dehydrogenase molybdopterin binding subunit</fullName>
        <ecNumber evidence="15">1.17.1.4</ecNumber>
    </submittedName>
</protein>
<sequence>MRKLSDVDKGLKGKKSSGAVGQSIKHESAEMHVTGKAVYTDDKLESLGQLHAAVGMATIASGHITAIDLSAVRAAQGVVAVITLDDIVGHTDIGPVFPGDPILTKDVVEFYGQAIFAVAATSHELAKQAVALAKIDYQETTPVLTIEQALKAKSFVRPPHSMKRGDSASAIEQAKHQLSGQIAIGGQEHFYLEGQIASVIPTEDGGMTVYSSSQHPAEVQKLVAEVLGIPFNRVVVDMKRMGGGFGGKETQAAGWSCLAAVLANKTQKAVKLRLNRSDDMMMTGKRHPFENHYQVGFNGQGVIEGIDLTVNGNCGYSPDLSDAIVDRAMFHADNGYYLDHVSITGNRCKTNTASNTAFRGFGGPQGMMIIECVMDDIAYSLGLDPLAVRKANLYGTDTRNITPYHQQVEHNNLAEMITKLELSSRYAERCQEIDDFNASSKFLKKGISLTPVKFGISFTAQHLNQAGALINIYTDGSVDVTHGGTEMGQGLHTKIAQIVAQVFGIAVDNVKVSATRTDKVPNASPTAASSGTDLNGKAAQNAAQTIKQRLIDFAVEHFAVDSDDISFSDDAIDAGQHKLSFVELVQKAYFARVSLSSTGFYRTPKIYYDRENAQGRPFFYFAMGASVSEVLIDTLTGEYKLLQTDILHDVGDSLNPAIDIGQIEGGYIQGVGWLTTEELHWNDKGRLLTTGPATYKIPAISDAPKVFNVELLKDSPNREATIYHSKAVGEPPFMLAISVWSALRAAIANAVPVQDRVKGVIPSLDTPATPERVLKAVQLINAQQGIATDE</sequence>
<keyword evidence="9" id="KW-0411">Iron-sulfur</keyword>
<dbReference type="InterPro" id="IPR008274">
    <property type="entry name" value="AldOxase/xan_DH_MoCoBD1"/>
</dbReference>
<dbReference type="PANTHER" id="PTHR11908:SF132">
    <property type="entry name" value="ALDEHYDE OXIDASE 1-RELATED"/>
    <property type="match status" value="1"/>
</dbReference>
<proteinExistence type="inferred from homology"/>
<dbReference type="SMART" id="SM01008">
    <property type="entry name" value="Ald_Xan_dh_C"/>
    <property type="match status" value="1"/>
</dbReference>
<dbReference type="InterPro" id="IPR014309">
    <property type="entry name" value="Xanthine_DH_Mopterin-bd_su"/>
</dbReference>
<evidence type="ECO:0000256" key="1">
    <source>
        <dbReference type="ARBA" id="ARBA00001924"/>
    </source>
</evidence>
<dbReference type="FunFam" id="3.30.365.10:FF:000001">
    <property type="entry name" value="Xanthine dehydrogenase oxidase"/>
    <property type="match status" value="1"/>
</dbReference>
<feature type="domain" description="Aldehyde oxidase/xanthine dehydrogenase a/b hammerhead" evidence="13">
    <location>
        <begin position="34"/>
        <end position="141"/>
    </location>
</feature>
<comment type="similarity">
    <text evidence="3">Belongs to the xanthine dehydrogenase family.</text>
</comment>
<dbReference type="GO" id="GO:0004854">
    <property type="term" value="F:xanthine dehydrogenase activity"/>
    <property type="evidence" value="ECO:0007669"/>
    <property type="project" value="UniProtKB-EC"/>
</dbReference>
<keyword evidence="6" id="KW-0479">Metal-binding</keyword>
<dbReference type="Gene3D" id="3.90.1170.50">
    <property type="entry name" value="Aldehyde oxidase/xanthine dehydrogenase, a/b hammerhead"/>
    <property type="match status" value="1"/>
</dbReference>
<evidence type="ECO:0000256" key="10">
    <source>
        <dbReference type="ARBA" id="ARBA00034078"/>
    </source>
</evidence>
<feature type="compositionally biased region" description="Basic and acidic residues" evidence="12">
    <location>
        <begin position="1"/>
        <end position="11"/>
    </location>
</feature>
<dbReference type="Proteomes" id="UP000321525">
    <property type="component" value="Unassembled WGS sequence"/>
</dbReference>
<dbReference type="InterPro" id="IPR016208">
    <property type="entry name" value="Ald_Oxase/xanthine_DH-like"/>
</dbReference>
<evidence type="ECO:0000256" key="12">
    <source>
        <dbReference type="SAM" id="MobiDB-lite"/>
    </source>
</evidence>
<gene>
    <name evidence="15" type="primary">xdhB</name>
    <name evidence="14" type="ORF">ESZ26_08250</name>
    <name evidence="15" type="ORF">ESZ27_04940</name>
</gene>
<evidence type="ECO:0000313" key="14">
    <source>
        <dbReference type="EMBL" id="TWX60350.1"/>
    </source>
</evidence>
<evidence type="ECO:0000256" key="4">
    <source>
        <dbReference type="ARBA" id="ARBA00022505"/>
    </source>
</evidence>
<keyword evidence="5" id="KW-0001">2Fe-2S</keyword>
<evidence type="ECO:0000313" key="17">
    <source>
        <dbReference type="Proteomes" id="UP000321917"/>
    </source>
</evidence>
<dbReference type="SUPFAM" id="SSF54665">
    <property type="entry name" value="CO dehydrogenase molybdoprotein N-domain-like"/>
    <property type="match status" value="1"/>
</dbReference>
<dbReference type="PANTHER" id="PTHR11908">
    <property type="entry name" value="XANTHINE DEHYDROGENASE"/>
    <property type="match status" value="1"/>
</dbReference>
<evidence type="ECO:0000256" key="8">
    <source>
        <dbReference type="ARBA" id="ARBA00023004"/>
    </source>
</evidence>
<dbReference type="OrthoDB" id="9758509at2"/>
<dbReference type="InterPro" id="IPR046867">
    <property type="entry name" value="AldOxase/xan_DH_MoCoBD2"/>
</dbReference>
<dbReference type="GO" id="GO:0005506">
    <property type="term" value="F:iron ion binding"/>
    <property type="evidence" value="ECO:0007669"/>
    <property type="project" value="InterPro"/>
</dbReference>
<dbReference type="NCBIfam" id="TIGR02965">
    <property type="entry name" value="xanthine_xdhB"/>
    <property type="match status" value="1"/>
</dbReference>
<evidence type="ECO:0000313" key="16">
    <source>
        <dbReference type="Proteomes" id="UP000321525"/>
    </source>
</evidence>
<name>A0A5C6QLL5_9GAMM</name>
<dbReference type="GO" id="GO:0051537">
    <property type="term" value="F:2 iron, 2 sulfur cluster binding"/>
    <property type="evidence" value="ECO:0007669"/>
    <property type="project" value="UniProtKB-KW"/>
</dbReference>
<reference evidence="15 17" key="1">
    <citation type="submission" date="2019-07" db="EMBL/GenBank/DDBJ databases">
        <title>Genomes of sea-ice associated Colwellia species.</title>
        <authorList>
            <person name="Bowman J.P."/>
        </authorList>
    </citation>
    <scope>NUCLEOTIDE SEQUENCE [LARGE SCALE GENOMIC DNA]</scope>
    <source>
        <strain evidence="14 16">ACAM 607</strain>
        <strain evidence="15 17">IC036</strain>
    </source>
</reference>
<evidence type="ECO:0000256" key="11">
    <source>
        <dbReference type="ARBA" id="ARBA00053029"/>
    </source>
</evidence>
<evidence type="ECO:0000256" key="5">
    <source>
        <dbReference type="ARBA" id="ARBA00022714"/>
    </source>
</evidence>
<organism evidence="15 17">
    <name type="scientific">Colwellia hornerae</name>
    <dbReference type="NCBI Taxonomy" id="89402"/>
    <lineage>
        <taxon>Bacteria</taxon>
        <taxon>Pseudomonadati</taxon>
        <taxon>Pseudomonadota</taxon>
        <taxon>Gammaproteobacteria</taxon>
        <taxon>Alteromonadales</taxon>
        <taxon>Colwelliaceae</taxon>
        <taxon>Colwellia</taxon>
    </lineage>
</organism>
<comment type="cofactor">
    <cofactor evidence="10">
        <name>[2Fe-2S] cluster</name>
        <dbReference type="ChEBI" id="CHEBI:190135"/>
    </cofactor>
</comment>
<evidence type="ECO:0000256" key="3">
    <source>
        <dbReference type="ARBA" id="ARBA00006849"/>
    </source>
</evidence>
<comment type="cofactor">
    <cofactor evidence="1">
        <name>Mo-molybdopterin</name>
        <dbReference type="ChEBI" id="CHEBI:71302"/>
    </cofactor>
</comment>
<keyword evidence="7 15" id="KW-0560">Oxidoreductase</keyword>
<keyword evidence="4" id="KW-0500">Molybdenum</keyword>
<dbReference type="Gene3D" id="3.30.365.10">
    <property type="entry name" value="Aldehyde oxidase/xanthine dehydrogenase, molybdopterin binding domain"/>
    <property type="match status" value="4"/>
</dbReference>
<dbReference type="Pfam" id="PF01315">
    <property type="entry name" value="Ald_Xan_dh_C"/>
    <property type="match status" value="1"/>
</dbReference>
<evidence type="ECO:0000256" key="7">
    <source>
        <dbReference type="ARBA" id="ARBA00023002"/>
    </source>
</evidence>
<dbReference type="EMBL" id="VOLR01000009">
    <property type="protein sequence ID" value="TWX60350.1"/>
    <property type="molecule type" value="Genomic_DNA"/>
</dbReference>
<comment type="cofactor">
    <cofactor evidence="11">
        <name>Mo-molybdopterin cytosine dinucleotide</name>
        <dbReference type="ChEBI" id="CHEBI:71308"/>
    </cofactor>
</comment>
<evidence type="ECO:0000259" key="13">
    <source>
        <dbReference type="SMART" id="SM01008"/>
    </source>
</evidence>
<dbReference type="AlphaFoldDB" id="A0A5C6QLL5"/>
<keyword evidence="8" id="KW-0408">Iron</keyword>
<comment type="cofactor">
    <cofactor evidence="2">
        <name>FAD</name>
        <dbReference type="ChEBI" id="CHEBI:57692"/>
    </cofactor>
</comment>
<dbReference type="Pfam" id="PF02738">
    <property type="entry name" value="MoCoBD_1"/>
    <property type="match status" value="1"/>
</dbReference>
<evidence type="ECO:0000256" key="2">
    <source>
        <dbReference type="ARBA" id="ARBA00001974"/>
    </source>
</evidence>
<evidence type="ECO:0000313" key="15">
    <source>
        <dbReference type="EMBL" id="TWX70106.1"/>
    </source>
</evidence>
<dbReference type="EMBL" id="VOLQ01000006">
    <property type="protein sequence ID" value="TWX70106.1"/>
    <property type="molecule type" value="Genomic_DNA"/>
</dbReference>